<evidence type="ECO:0000256" key="6">
    <source>
        <dbReference type="HAMAP-Rule" id="MF_01813"/>
    </source>
</evidence>
<dbReference type="PROSITE" id="PS01183">
    <property type="entry name" value="UBIE_1"/>
    <property type="match status" value="1"/>
</dbReference>
<feature type="compositionally biased region" description="Low complexity" evidence="7">
    <location>
        <begin position="43"/>
        <end position="59"/>
    </location>
</feature>
<dbReference type="GO" id="GO:0009234">
    <property type="term" value="P:menaquinone biosynthetic process"/>
    <property type="evidence" value="ECO:0007669"/>
    <property type="project" value="UniProtKB-UniRule"/>
</dbReference>
<dbReference type="SUPFAM" id="SSF53335">
    <property type="entry name" value="S-adenosyl-L-methionine-dependent methyltransferases"/>
    <property type="match status" value="1"/>
</dbReference>
<dbReference type="UniPathway" id="UPA00232"/>
<dbReference type="EC" id="2.1.1.163" evidence="6"/>
<comment type="pathway">
    <text evidence="6">Quinol/quinone metabolism; menaquinone biosynthesis; menaquinol from 1,4-dihydroxy-2-naphthoate: step 2/2.</text>
</comment>
<gene>
    <name evidence="6" type="primary">ubiE</name>
    <name evidence="8" type="ORF">SAMN05421749_102152</name>
</gene>
<evidence type="ECO:0000256" key="4">
    <source>
        <dbReference type="ARBA" id="ARBA00022688"/>
    </source>
</evidence>
<comment type="similarity">
    <text evidence="6">Belongs to the class I-like SAM-binding methyltransferase superfamily. MenG/UbiE family.</text>
</comment>
<dbReference type="Proteomes" id="UP000242317">
    <property type="component" value="Unassembled WGS sequence"/>
</dbReference>
<comment type="catalytic activity">
    <reaction evidence="6">
        <text>a 2-methoxy-6-(all-trans-polyprenyl)benzene-1,4-diol + S-adenosyl-L-methionine = a 5-methoxy-2-methyl-3-(all-trans-polyprenyl)benzene-1,4-diol + S-adenosyl-L-homocysteine + H(+)</text>
        <dbReference type="Rhea" id="RHEA:28286"/>
        <dbReference type="Rhea" id="RHEA-COMP:10858"/>
        <dbReference type="Rhea" id="RHEA-COMP:10859"/>
        <dbReference type="ChEBI" id="CHEBI:15378"/>
        <dbReference type="ChEBI" id="CHEBI:57856"/>
        <dbReference type="ChEBI" id="CHEBI:59789"/>
        <dbReference type="ChEBI" id="CHEBI:84166"/>
        <dbReference type="ChEBI" id="CHEBI:84167"/>
        <dbReference type="EC" id="2.1.1.201"/>
    </reaction>
</comment>
<dbReference type="PANTHER" id="PTHR43591">
    <property type="entry name" value="METHYLTRANSFERASE"/>
    <property type="match status" value="1"/>
</dbReference>
<keyword evidence="2 6" id="KW-0489">Methyltransferase</keyword>
<dbReference type="Gene3D" id="3.40.50.150">
    <property type="entry name" value="Vaccinia Virus protein VP39"/>
    <property type="match status" value="1"/>
</dbReference>
<keyword evidence="9" id="KW-1185">Reference proteome</keyword>
<comment type="function">
    <text evidence="6">Methyltransferase required for the conversion of demethylmenaquinol (DMKH2) to menaquinol (MKH2) and the conversion of 2-polyprenyl-6-methoxy-1,4-benzoquinol (DDMQH2) to 2-polyprenyl-3-methyl-6-methoxy-1,4-benzoquinol (DMQH2).</text>
</comment>
<dbReference type="OrthoDB" id="9808140at2"/>
<feature type="compositionally biased region" description="Polar residues" evidence="7">
    <location>
        <begin position="13"/>
        <end position="42"/>
    </location>
</feature>
<dbReference type="FunFam" id="3.40.50.150:FF:000014">
    <property type="entry name" value="Ubiquinone/menaquinone biosynthesis C-methyltransferase UbiE"/>
    <property type="match status" value="1"/>
</dbReference>
<dbReference type="NCBIfam" id="NF001240">
    <property type="entry name" value="PRK00216.1-1"/>
    <property type="match status" value="1"/>
</dbReference>
<dbReference type="AlphaFoldDB" id="A0A1G6HFA2"/>
<organism evidence="8 9">
    <name type="scientific">Acinetobacter marinus</name>
    <dbReference type="NCBI Taxonomy" id="281375"/>
    <lineage>
        <taxon>Bacteria</taxon>
        <taxon>Pseudomonadati</taxon>
        <taxon>Pseudomonadota</taxon>
        <taxon>Gammaproteobacteria</taxon>
        <taxon>Moraxellales</taxon>
        <taxon>Moraxellaceae</taxon>
        <taxon>Acinetobacter</taxon>
    </lineage>
</organism>
<evidence type="ECO:0000256" key="3">
    <source>
        <dbReference type="ARBA" id="ARBA00022679"/>
    </source>
</evidence>
<dbReference type="EMBL" id="FMYK01000002">
    <property type="protein sequence ID" value="SDB92625.1"/>
    <property type="molecule type" value="Genomic_DNA"/>
</dbReference>
<evidence type="ECO:0000256" key="1">
    <source>
        <dbReference type="ARBA" id="ARBA00022428"/>
    </source>
</evidence>
<dbReference type="PROSITE" id="PS01184">
    <property type="entry name" value="UBIE_2"/>
    <property type="match status" value="1"/>
</dbReference>
<dbReference type="HAMAP" id="MF_01813">
    <property type="entry name" value="MenG_UbiE_methyltr"/>
    <property type="match status" value="1"/>
</dbReference>
<dbReference type="RefSeq" id="WP_092616481.1">
    <property type="nucleotide sequence ID" value="NZ_FMYK01000002.1"/>
</dbReference>
<name>A0A1G6HFA2_9GAMM</name>
<feature type="compositionally biased region" description="Basic and acidic residues" evidence="7">
    <location>
        <begin position="1"/>
        <end position="12"/>
    </location>
</feature>
<dbReference type="GO" id="GO:0043770">
    <property type="term" value="F:demethylmenaquinone methyltransferase activity"/>
    <property type="evidence" value="ECO:0007669"/>
    <property type="project" value="UniProtKB-UniRule"/>
</dbReference>
<keyword evidence="4 6" id="KW-0831">Ubiquinone biosynthesis</keyword>
<accession>A0A1G6HFA2</accession>
<dbReference type="Pfam" id="PF01209">
    <property type="entry name" value="Ubie_methyltran"/>
    <property type="match status" value="1"/>
</dbReference>
<dbReference type="CDD" id="cd02440">
    <property type="entry name" value="AdoMet_MTases"/>
    <property type="match status" value="1"/>
</dbReference>
<dbReference type="NCBIfam" id="TIGR01934">
    <property type="entry name" value="MenG_MenH_UbiE"/>
    <property type="match status" value="1"/>
</dbReference>
<feature type="binding site" evidence="6">
    <location>
        <position position="164"/>
    </location>
    <ligand>
        <name>S-adenosyl-L-methionine</name>
        <dbReference type="ChEBI" id="CHEBI:59789"/>
    </ligand>
</feature>
<dbReference type="PANTHER" id="PTHR43591:SF24">
    <property type="entry name" value="2-METHOXY-6-POLYPRENYL-1,4-BENZOQUINOL METHYLASE, MITOCHONDRIAL"/>
    <property type="match status" value="1"/>
</dbReference>
<feature type="binding site" evidence="6">
    <location>
        <position position="209"/>
    </location>
    <ligand>
        <name>S-adenosyl-L-methionine</name>
        <dbReference type="ChEBI" id="CHEBI:59789"/>
    </ligand>
</feature>
<dbReference type="PROSITE" id="PS51608">
    <property type="entry name" value="SAM_MT_UBIE"/>
    <property type="match status" value="1"/>
</dbReference>
<reference evidence="9" key="1">
    <citation type="submission" date="2016-09" db="EMBL/GenBank/DDBJ databases">
        <authorList>
            <person name="Varghese N."/>
            <person name="Submissions S."/>
        </authorList>
    </citation>
    <scope>NUCLEOTIDE SEQUENCE [LARGE SCALE GENOMIC DNA]</scope>
    <source>
        <strain evidence="9">ANC 3699</strain>
    </source>
</reference>
<dbReference type="EC" id="2.1.1.201" evidence="6"/>
<dbReference type="GO" id="GO:0009060">
    <property type="term" value="P:aerobic respiration"/>
    <property type="evidence" value="ECO:0007669"/>
    <property type="project" value="UniProtKB-UniRule"/>
</dbReference>
<feature type="binding site" evidence="6">
    <location>
        <position position="143"/>
    </location>
    <ligand>
        <name>S-adenosyl-L-methionine</name>
        <dbReference type="ChEBI" id="CHEBI:59789"/>
    </ligand>
</feature>
<comment type="pathway">
    <text evidence="6">Cofactor biosynthesis; ubiquinone biosynthesis.</text>
</comment>
<sequence length="320" mass="35108">MSSDNHNSDSQDKNNQQKTSPFLTESLPQGTPQGQQQSLEQLSNGTNATAGTSTDTSSAIPKYNLPRGANTGNVGATTHFGYKTVDSTEKEQKVAEVFHSVASKYDLMNDLMSFGIHRLWKRFAIQMSGVRRGQQVLDIAGGTGDLAKVFSREVGETGHVVLSDINESMLNVGRDRLLDAGCTNVDFVLANAETLEPFADNSFDLVTISFGLRNVTDKDAALAAMYRVLKPGGRLLILEFSKPIFEPLSKLYDLYSFTALPVMGKLVANDSESYRYLAESIRMHPDQHTLKQMMQNAGFAQCDYHNLTGGIVAVHRGFKL</sequence>
<evidence type="ECO:0000256" key="7">
    <source>
        <dbReference type="SAM" id="MobiDB-lite"/>
    </source>
</evidence>
<dbReference type="UniPathway" id="UPA00079">
    <property type="reaction ID" value="UER00169"/>
</dbReference>
<dbReference type="InterPro" id="IPR004033">
    <property type="entry name" value="UbiE/COQ5_MeTrFase"/>
</dbReference>
<keyword evidence="1 6" id="KW-0474">Menaquinone biosynthesis</keyword>
<dbReference type="InterPro" id="IPR023576">
    <property type="entry name" value="UbiE/COQ5_MeTrFase_CS"/>
</dbReference>
<evidence type="ECO:0000313" key="8">
    <source>
        <dbReference type="EMBL" id="SDB92625.1"/>
    </source>
</evidence>
<keyword evidence="3 6" id="KW-0808">Transferase</keyword>
<comment type="catalytic activity">
    <reaction evidence="6">
        <text>a 2-demethylmenaquinol + S-adenosyl-L-methionine = a menaquinol + S-adenosyl-L-homocysteine + H(+)</text>
        <dbReference type="Rhea" id="RHEA:42640"/>
        <dbReference type="Rhea" id="RHEA-COMP:9539"/>
        <dbReference type="Rhea" id="RHEA-COMP:9563"/>
        <dbReference type="ChEBI" id="CHEBI:15378"/>
        <dbReference type="ChEBI" id="CHEBI:18151"/>
        <dbReference type="ChEBI" id="CHEBI:55437"/>
        <dbReference type="ChEBI" id="CHEBI:57856"/>
        <dbReference type="ChEBI" id="CHEBI:59789"/>
        <dbReference type="EC" id="2.1.1.163"/>
    </reaction>
</comment>
<protein>
    <recommendedName>
        <fullName evidence="6">Ubiquinone/menaquinone biosynthesis C-methyltransferase UbiE</fullName>
        <ecNumber evidence="6">2.1.1.163</ecNumber>
        <ecNumber evidence="6">2.1.1.201</ecNumber>
    </recommendedName>
    <alternativeName>
        <fullName evidence="6">2-methoxy-6-polyprenyl-1,4-benzoquinol methylase</fullName>
    </alternativeName>
    <alternativeName>
        <fullName evidence="6">Demethylmenaquinone methyltransferase</fullName>
    </alternativeName>
</protein>
<dbReference type="GO" id="GO:0008425">
    <property type="term" value="F:2-methoxy-6-polyprenyl-1,4-benzoquinol methyltransferase activity"/>
    <property type="evidence" value="ECO:0007669"/>
    <property type="project" value="UniProtKB-UniRule"/>
</dbReference>
<feature type="region of interest" description="Disordered" evidence="7">
    <location>
        <begin position="1"/>
        <end position="75"/>
    </location>
</feature>
<dbReference type="NCBIfam" id="NF001244">
    <property type="entry name" value="PRK00216.1-5"/>
    <property type="match status" value="1"/>
</dbReference>
<dbReference type="GO" id="GO:0032259">
    <property type="term" value="P:methylation"/>
    <property type="evidence" value="ECO:0007669"/>
    <property type="project" value="UniProtKB-KW"/>
</dbReference>
<dbReference type="InterPro" id="IPR029063">
    <property type="entry name" value="SAM-dependent_MTases_sf"/>
</dbReference>
<evidence type="ECO:0000256" key="2">
    <source>
        <dbReference type="ARBA" id="ARBA00022603"/>
    </source>
</evidence>
<feature type="binding site" evidence="6">
    <location>
        <begin position="191"/>
        <end position="192"/>
    </location>
    <ligand>
        <name>S-adenosyl-L-methionine</name>
        <dbReference type="ChEBI" id="CHEBI:59789"/>
    </ligand>
</feature>
<keyword evidence="5 6" id="KW-0949">S-adenosyl-L-methionine</keyword>
<proteinExistence type="inferred from homology"/>
<evidence type="ECO:0000256" key="5">
    <source>
        <dbReference type="ARBA" id="ARBA00022691"/>
    </source>
</evidence>
<evidence type="ECO:0000313" key="9">
    <source>
        <dbReference type="Proteomes" id="UP000242317"/>
    </source>
</evidence>